<feature type="non-terminal residue" evidence="1">
    <location>
        <position position="27"/>
    </location>
</feature>
<accession>A0A392VRM9</accession>
<organism evidence="1 2">
    <name type="scientific">Trifolium medium</name>
    <dbReference type="NCBI Taxonomy" id="97028"/>
    <lineage>
        <taxon>Eukaryota</taxon>
        <taxon>Viridiplantae</taxon>
        <taxon>Streptophyta</taxon>
        <taxon>Embryophyta</taxon>
        <taxon>Tracheophyta</taxon>
        <taxon>Spermatophyta</taxon>
        <taxon>Magnoliopsida</taxon>
        <taxon>eudicotyledons</taxon>
        <taxon>Gunneridae</taxon>
        <taxon>Pentapetalae</taxon>
        <taxon>rosids</taxon>
        <taxon>fabids</taxon>
        <taxon>Fabales</taxon>
        <taxon>Fabaceae</taxon>
        <taxon>Papilionoideae</taxon>
        <taxon>50 kb inversion clade</taxon>
        <taxon>NPAAA clade</taxon>
        <taxon>Hologalegina</taxon>
        <taxon>IRL clade</taxon>
        <taxon>Trifolieae</taxon>
        <taxon>Trifolium</taxon>
    </lineage>
</organism>
<dbReference type="Proteomes" id="UP000265520">
    <property type="component" value="Unassembled WGS sequence"/>
</dbReference>
<dbReference type="AlphaFoldDB" id="A0A392VRM9"/>
<comment type="caution">
    <text evidence="1">The sequence shown here is derived from an EMBL/GenBank/DDBJ whole genome shotgun (WGS) entry which is preliminary data.</text>
</comment>
<evidence type="ECO:0000313" key="2">
    <source>
        <dbReference type="Proteomes" id="UP000265520"/>
    </source>
</evidence>
<reference evidence="1 2" key="1">
    <citation type="journal article" date="2018" name="Front. Plant Sci.">
        <title>Red Clover (Trifolium pratense) and Zigzag Clover (T. medium) - A Picture of Genomic Similarities and Differences.</title>
        <authorList>
            <person name="Dluhosova J."/>
            <person name="Istvanek J."/>
            <person name="Nedelnik J."/>
            <person name="Repkova J."/>
        </authorList>
    </citation>
    <scope>NUCLEOTIDE SEQUENCE [LARGE SCALE GENOMIC DNA]</scope>
    <source>
        <strain evidence="2">cv. 10/8</strain>
        <tissue evidence="1">Leaf</tissue>
    </source>
</reference>
<keyword evidence="2" id="KW-1185">Reference proteome</keyword>
<sequence>MSIRLLDHVILSLQQVLFELAQQLISV</sequence>
<evidence type="ECO:0000313" key="1">
    <source>
        <dbReference type="EMBL" id="MCI90122.1"/>
    </source>
</evidence>
<proteinExistence type="predicted"/>
<name>A0A392VRM9_9FABA</name>
<dbReference type="EMBL" id="LXQA011235603">
    <property type="protein sequence ID" value="MCI90122.1"/>
    <property type="molecule type" value="Genomic_DNA"/>
</dbReference>
<protein>
    <submittedName>
        <fullName evidence="1">Uncharacterized protein</fullName>
    </submittedName>
</protein>